<evidence type="ECO:0000313" key="2">
    <source>
        <dbReference type="Proteomes" id="UP000887566"/>
    </source>
</evidence>
<feature type="region of interest" description="Disordered" evidence="1">
    <location>
        <begin position="35"/>
        <end position="62"/>
    </location>
</feature>
<proteinExistence type="predicted"/>
<dbReference type="WBParaSite" id="PSAMB.scaffold5691size11086.g27105.t1">
    <property type="protein sequence ID" value="PSAMB.scaffold5691size11086.g27105.t1"/>
    <property type="gene ID" value="PSAMB.scaffold5691size11086.g27105"/>
</dbReference>
<protein>
    <submittedName>
        <fullName evidence="3">Uncharacterized protein</fullName>
    </submittedName>
</protein>
<keyword evidence="2" id="KW-1185">Reference proteome</keyword>
<dbReference type="Proteomes" id="UP000887566">
    <property type="component" value="Unplaced"/>
</dbReference>
<organism evidence="2 3">
    <name type="scientific">Plectus sambesii</name>
    <dbReference type="NCBI Taxonomy" id="2011161"/>
    <lineage>
        <taxon>Eukaryota</taxon>
        <taxon>Metazoa</taxon>
        <taxon>Ecdysozoa</taxon>
        <taxon>Nematoda</taxon>
        <taxon>Chromadorea</taxon>
        <taxon>Plectida</taxon>
        <taxon>Plectina</taxon>
        <taxon>Plectoidea</taxon>
        <taxon>Plectidae</taxon>
        <taxon>Plectus</taxon>
    </lineage>
</organism>
<evidence type="ECO:0000256" key="1">
    <source>
        <dbReference type="SAM" id="MobiDB-lite"/>
    </source>
</evidence>
<evidence type="ECO:0000313" key="3">
    <source>
        <dbReference type="WBParaSite" id="PSAMB.scaffold5691size11086.g27105.t1"/>
    </source>
</evidence>
<reference evidence="3" key="1">
    <citation type="submission" date="2022-11" db="UniProtKB">
        <authorList>
            <consortium name="WormBaseParasite"/>
        </authorList>
    </citation>
    <scope>IDENTIFICATION</scope>
</reference>
<dbReference type="AlphaFoldDB" id="A0A914WY25"/>
<accession>A0A914WY25</accession>
<name>A0A914WY25_9BILA</name>
<sequence>APKETVYLNCSSTLNKEMQKRKIILDGCMRMDKVSTSQVKKLSNGTENQQNKEMQKRSLTLD</sequence>